<name>A0AAV2D944_9ROSI</name>
<sequence>MDLEVVGRHTLLFDDDAMVEFTNFANAPSRMELSLNQSLRRLSSTYRSSSTVCSSATPPGRCSRIGARSRRVQIF</sequence>
<organism evidence="1 2">
    <name type="scientific">Linum trigynum</name>
    <dbReference type="NCBI Taxonomy" id="586398"/>
    <lineage>
        <taxon>Eukaryota</taxon>
        <taxon>Viridiplantae</taxon>
        <taxon>Streptophyta</taxon>
        <taxon>Embryophyta</taxon>
        <taxon>Tracheophyta</taxon>
        <taxon>Spermatophyta</taxon>
        <taxon>Magnoliopsida</taxon>
        <taxon>eudicotyledons</taxon>
        <taxon>Gunneridae</taxon>
        <taxon>Pentapetalae</taxon>
        <taxon>rosids</taxon>
        <taxon>fabids</taxon>
        <taxon>Malpighiales</taxon>
        <taxon>Linaceae</taxon>
        <taxon>Linum</taxon>
    </lineage>
</organism>
<reference evidence="1 2" key="1">
    <citation type="submission" date="2024-04" db="EMBL/GenBank/DDBJ databases">
        <authorList>
            <person name="Fracassetti M."/>
        </authorList>
    </citation>
    <scope>NUCLEOTIDE SEQUENCE [LARGE SCALE GENOMIC DNA]</scope>
</reference>
<dbReference type="AlphaFoldDB" id="A0AAV2D944"/>
<dbReference type="Proteomes" id="UP001497516">
    <property type="component" value="Chromosome 2"/>
</dbReference>
<gene>
    <name evidence="1" type="ORF">LTRI10_LOCUS12534</name>
</gene>
<evidence type="ECO:0000313" key="1">
    <source>
        <dbReference type="EMBL" id="CAL1370404.1"/>
    </source>
</evidence>
<accession>A0AAV2D944</accession>
<evidence type="ECO:0000313" key="2">
    <source>
        <dbReference type="Proteomes" id="UP001497516"/>
    </source>
</evidence>
<keyword evidence="2" id="KW-1185">Reference proteome</keyword>
<proteinExistence type="predicted"/>
<protein>
    <submittedName>
        <fullName evidence="1">Uncharacterized protein</fullName>
    </submittedName>
</protein>
<dbReference type="EMBL" id="OZ034815">
    <property type="protein sequence ID" value="CAL1370404.1"/>
    <property type="molecule type" value="Genomic_DNA"/>
</dbReference>